<comment type="subcellular location">
    <subcellularLocation>
        <location evidence="1">Secreted</location>
    </subcellularLocation>
</comment>
<evidence type="ECO:0000256" key="8">
    <source>
        <dbReference type="RuleBase" id="RU003471"/>
    </source>
</evidence>
<sequence>MGTIARRTVPLALALSAVLAPLTAAPVAAEPAARAVLKLSIEHRHHRHGRSAPTRVLLLCGPAGGTHPSPQAACTALEDARGHFRRLRRATRLCPMVVDPVTVRAHGHWWGRPVRFRRTYVNSCVAARQTGGVFAF</sequence>
<keyword evidence="9" id="KW-0732">Signal</keyword>
<evidence type="ECO:0000256" key="4">
    <source>
        <dbReference type="ARBA" id="ARBA00022525"/>
    </source>
</evidence>
<evidence type="ECO:0000256" key="9">
    <source>
        <dbReference type="SAM" id="SignalP"/>
    </source>
</evidence>
<dbReference type="Gene3D" id="3.30.350.10">
    <property type="entry name" value="Subtilisin inhibitor-like"/>
    <property type="match status" value="1"/>
</dbReference>
<protein>
    <submittedName>
        <fullName evidence="11">SSI family serine proteinase inhibitor</fullName>
    </submittedName>
</protein>
<keyword evidence="7" id="KW-1015">Disulfide bond</keyword>
<dbReference type="Pfam" id="PF00720">
    <property type="entry name" value="SSI"/>
    <property type="match status" value="1"/>
</dbReference>
<comment type="similarity">
    <text evidence="2 8">Belongs to the protease inhibitor I16 (SSI) family.</text>
</comment>
<dbReference type="PROSITE" id="PS00999">
    <property type="entry name" value="SSI"/>
    <property type="match status" value="1"/>
</dbReference>
<gene>
    <name evidence="11" type="ORF">P3G67_19310</name>
</gene>
<evidence type="ECO:0000259" key="10">
    <source>
        <dbReference type="Pfam" id="PF00720"/>
    </source>
</evidence>
<keyword evidence="12" id="KW-1185">Reference proteome</keyword>
<dbReference type="Proteomes" id="UP001216579">
    <property type="component" value="Unassembled WGS sequence"/>
</dbReference>
<proteinExistence type="inferred from homology"/>
<feature type="signal peptide" evidence="9">
    <location>
        <begin position="1"/>
        <end position="24"/>
    </location>
</feature>
<dbReference type="InterPro" id="IPR036819">
    <property type="entry name" value="Subtilisin_inhibitor-like_sf"/>
</dbReference>
<keyword evidence="6 8" id="KW-0722">Serine protease inhibitor</keyword>
<dbReference type="PRINTS" id="PR00294">
    <property type="entry name" value="SSBTLNINHBTR"/>
</dbReference>
<dbReference type="RefSeq" id="WP_276094556.1">
    <property type="nucleotide sequence ID" value="NZ_JARJBC010000012.1"/>
</dbReference>
<name>A0ABT5ZND0_9ACTN</name>
<reference evidence="11 12" key="1">
    <citation type="submission" date="2023-03" db="EMBL/GenBank/DDBJ databases">
        <title>Draft genome sequence of Streptomyces sp. RB6PN23 isolated from peat swamp forest in Thailand.</title>
        <authorList>
            <person name="Klaysubun C."/>
            <person name="Duangmal K."/>
        </authorList>
    </citation>
    <scope>NUCLEOTIDE SEQUENCE [LARGE SCALE GENOMIC DNA]</scope>
    <source>
        <strain evidence="11 12">RB6PN23</strain>
    </source>
</reference>
<evidence type="ECO:0000256" key="2">
    <source>
        <dbReference type="ARBA" id="ARBA00010472"/>
    </source>
</evidence>
<comment type="caution">
    <text evidence="11">The sequence shown here is derived from an EMBL/GenBank/DDBJ whole genome shotgun (WGS) entry which is preliminary data.</text>
</comment>
<feature type="domain" description="Subtilisin inhibitor" evidence="10">
    <location>
        <begin position="35"/>
        <end position="122"/>
    </location>
</feature>
<dbReference type="InterPro" id="IPR020054">
    <property type="entry name" value="Prot_inh_SSI_I16_CS"/>
</dbReference>
<comment type="subunit">
    <text evidence="3">Homodimer.</text>
</comment>
<evidence type="ECO:0000256" key="1">
    <source>
        <dbReference type="ARBA" id="ARBA00004613"/>
    </source>
</evidence>
<dbReference type="InterPro" id="IPR023549">
    <property type="entry name" value="Subtilisin_inhibitor"/>
</dbReference>
<feature type="chain" id="PRO_5045368823" evidence="9">
    <location>
        <begin position="25"/>
        <end position="136"/>
    </location>
</feature>
<dbReference type="InterPro" id="IPR000691">
    <property type="entry name" value="Prot_inh_I16_SSI"/>
</dbReference>
<evidence type="ECO:0000256" key="5">
    <source>
        <dbReference type="ARBA" id="ARBA00022690"/>
    </source>
</evidence>
<keyword evidence="5 8" id="KW-0646">Protease inhibitor</keyword>
<evidence type="ECO:0000313" key="11">
    <source>
        <dbReference type="EMBL" id="MDF3291345.1"/>
    </source>
</evidence>
<evidence type="ECO:0000256" key="7">
    <source>
        <dbReference type="ARBA" id="ARBA00023157"/>
    </source>
</evidence>
<keyword evidence="4" id="KW-0964">Secreted</keyword>
<organism evidence="11 12">
    <name type="scientific">Streptomyces silvisoli</name>
    <dbReference type="NCBI Taxonomy" id="3034235"/>
    <lineage>
        <taxon>Bacteria</taxon>
        <taxon>Bacillati</taxon>
        <taxon>Actinomycetota</taxon>
        <taxon>Actinomycetes</taxon>
        <taxon>Kitasatosporales</taxon>
        <taxon>Streptomycetaceae</taxon>
        <taxon>Streptomyces</taxon>
    </lineage>
</organism>
<dbReference type="SUPFAM" id="SSF55399">
    <property type="entry name" value="Subtilisin inhibitor"/>
    <property type="match status" value="1"/>
</dbReference>
<evidence type="ECO:0000256" key="6">
    <source>
        <dbReference type="ARBA" id="ARBA00022900"/>
    </source>
</evidence>
<evidence type="ECO:0000256" key="3">
    <source>
        <dbReference type="ARBA" id="ARBA00011738"/>
    </source>
</evidence>
<dbReference type="EMBL" id="JARJBC010000012">
    <property type="protein sequence ID" value="MDF3291345.1"/>
    <property type="molecule type" value="Genomic_DNA"/>
</dbReference>
<evidence type="ECO:0000313" key="12">
    <source>
        <dbReference type="Proteomes" id="UP001216579"/>
    </source>
</evidence>
<accession>A0ABT5ZND0</accession>